<organism evidence="1 2">
    <name type="scientific">Akkermansia biwaensis</name>
    <dbReference type="NCBI Taxonomy" id="2946555"/>
    <lineage>
        <taxon>Bacteria</taxon>
        <taxon>Pseudomonadati</taxon>
        <taxon>Verrucomicrobiota</taxon>
        <taxon>Verrucomicrobiia</taxon>
        <taxon>Verrucomicrobiales</taxon>
        <taxon>Akkermansiaceae</taxon>
        <taxon>Akkermansia</taxon>
    </lineage>
</organism>
<proteinExistence type="predicted"/>
<accession>A0ABN6QNP8</accession>
<sequence length="187" mass="22156">MEENFYKEKIRELYDLFPVYSPPFPSNSLHDLLINSDDEVYNYARPLLGLSWIEVDCKFWYDYGDYLFFATAKGFSYFLPSLIKCCYGWFLDHKINVGTAIDFVLYCMADKFDNDAEFEHVLTQNDKGYLLNRIYEVFLSYNIDQILAVKQWITQEEASDMRLSKGAFNATTYQHIYYIINDVLKSK</sequence>
<protein>
    <submittedName>
        <fullName evidence="1">Uncharacterized protein</fullName>
    </submittedName>
</protein>
<dbReference type="EMBL" id="AP025943">
    <property type="protein sequence ID" value="BDL44768.1"/>
    <property type="molecule type" value="Genomic_DNA"/>
</dbReference>
<dbReference type="RefSeq" id="WP_215437872.1">
    <property type="nucleotide sequence ID" value="NZ_AP025943.1"/>
</dbReference>
<name>A0ABN6QNP8_9BACT</name>
<evidence type="ECO:0000313" key="1">
    <source>
        <dbReference type="EMBL" id="BDL44768.1"/>
    </source>
</evidence>
<keyword evidence="2" id="KW-1185">Reference proteome</keyword>
<gene>
    <name evidence="1" type="ORF">Abiwalacus_23420</name>
</gene>
<reference evidence="1" key="1">
    <citation type="submission" date="2022-06" db="EMBL/GenBank/DDBJ databases">
        <title>Akkermansia biwalacus sp. nov., an anaerobic mucin-degrading bacterium isolated from human intestine.</title>
        <authorList>
            <person name="Kobayashi Y."/>
            <person name="Inoue S."/>
            <person name="Kawahara T."/>
            <person name="Kohda N."/>
        </authorList>
    </citation>
    <scope>NUCLEOTIDE SEQUENCE</scope>
    <source>
        <strain evidence="1">WON2089</strain>
    </source>
</reference>
<dbReference type="Proteomes" id="UP001062263">
    <property type="component" value="Chromosome"/>
</dbReference>
<evidence type="ECO:0000313" key="2">
    <source>
        <dbReference type="Proteomes" id="UP001062263"/>
    </source>
</evidence>